<dbReference type="EMBL" id="CP062796">
    <property type="protein sequence ID" value="QUL97993.1"/>
    <property type="molecule type" value="Genomic_DNA"/>
</dbReference>
<organism evidence="11">
    <name type="scientific">Candidatus Fermentithermobacillus carboniphilus</name>
    <dbReference type="NCBI Taxonomy" id="3085328"/>
    <lineage>
        <taxon>Bacteria</taxon>
        <taxon>Bacillati</taxon>
        <taxon>Bacillota</taxon>
        <taxon>Candidatus Fermentithermobacillia</taxon>
        <taxon>Candidatus Fermentithermobacillales</taxon>
        <taxon>Candidatus Fermentithermobacillaceae</taxon>
        <taxon>Candidatus Fermentithermobacillus</taxon>
    </lineage>
</organism>
<keyword evidence="5" id="KW-0819">tRNA processing</keyword>
<evidence type="ECO:0000256" key="6">
    <source>
        <dbReference type="ARBA" id="ARBA00022723"/>
    </source>
</evidence>
<evidence type="ECO:0000256" key="7">
    <source>
        <dbReference type="ARBA" id="ARBA00022741"/>
    </source>
</evidence>
<evidence type="ECO:0000256" key="3">
    <source>
        <dbReference type="ARBA" id="ARBA00019010"/>
    </source>
</evidence>
<protein>
    <recommendedName>
        <fullName evidence="3">tRNA threonylcarbamoyladenosine biosynthesis protein TsaE</fullName>
    </recommendedName>
    <alternativeName>
        <fullName evidence="10">t(6)A37 threonylcarbamoyladenosine biosynthesis protein TsaE</fullName>
    </alternativeName>
</protein>
<dbReference type="KEGG" id="fcz:IMF26_07930"/>
<dbReference type="InterPro" id="IPR003442">
    <property type="entry name" value="T6A_TsaE"/>
</dbReference>
<name>A0AAT9LBR7_9FIRM</name>
<dbReference type="InterPro" id="IPR027417">
    <property type="entry name" value="P-loop_NTPase"/>
</dbReference>
<comment type="subcellular location">
    <subcellularLocation>
        <location evidence="1">Cytoplasm</location>
    </subcellularLocation>
</comment>
<evidence type="ECO:0000256" key="5">
    <source>
        <dbReference type="ARBA" id="ARBA00022694"/>
    </source>
</evidence>
<evidence type="ECO:0000313" key="11">
    <source>
        <dbReference type="EMBL" id="QUL97993.1"/>
    </source>
</evidence>
<keyword evidence="4" id="KW-0963">Cytoplasm</keyword>
<dbReference type="NCBIfam" id="TIGR00150">
    <property type="entry name" value="T6A_YjeE"/>
    <property type="match status" value="1"/>
</dbReference>
<evidence type="ECO:0000256" key="2">
    <source>
        <dbReference type="ARBA" id="ARBA00007599"/>
    </source>
</evidence>
<accession>A0AAT9LBR7</accession>
<dbReference type="SUPFAM" id="SSF52540">
    <property type="entry name" value="P-loop containing nucleoside triphosphate hydrolases"/>
    <property type="match status" value="1"/>
</dbReference>
<evidence type="ECO:0000256" key="1">
    <source>
        <dbReference type="ARBA" id="ARBA00004496"/>
    </source>
</evidence>
<dbReference type="Pfam" id="PF02367">
    <property type="entry name" value="TsaE"/>
    <property type="match status" value="1"/>
</dbReference>
<keyword evidence="6" id="KW-0479">Metal-binding</keyword>
<evidence type="ECO:0000256" key="10">
    <source>
        <dbReference type="ARBA" id="ARBA00032441"/>
    </source>
</evidence>
<comment type="similarity">
    <text evidence="2">Belongs to the TsaE family.</text>
</comment>
<reference evidence="11" key="1">
    <citation type="submission" date="2020-10" db="EMBL/GenBank/DDBJ databases">
        <authorList>
            <person name="Kadnikov V."/>
            <person name="Beletsky A.V."/>
            <person name="Mardanov A.V."/>
            <person name="Karnachuk O.V."/>
            <person name="Ravin N.V."/>
        </authorList>
    </citation>
    <scope>NUCLEOTIDE SEQUENCE</scope>
    <source>
        <strain evidence="11">Bu02</strain>
    </source>
</reference>
<dbReference type="PANTHER" id="PTHR33540">
    <property type="entry name" value="TRNA THREONYLCARBAMOYLADENOSINE BIOSYNTHESIS PROTEIN TSAE"/>
    <property type="match status" value="1"/>
</dbReference>
<evidence type="ECO:0000256" key="8">
    <source>
        <dbReference type="ARBA" id="ARBA00022840"/>
    </source>
</evidence>
<reference evidence="11" key="2">
    <citation type="journal article" date="2023" name="Biology">
        <title>Prokaryotic Life Associated with Coal-Fire Gas Vents Revealed by Metagenomics.</title>
        <authorList>
            <person name="Kadnikov V.V."/>
            <person name="Mardanov A.V."/>
            <person name="Beletsky A.V."/>
            <person name="Karnachuk O.V."/>
            <person name="Ravin N.V."/>
        </authorList>
    </citation>
    <scope>NUCLEOTIDE SEQUENCE</scope>
    <source>
        <strain evidence="11">Bu02</strain>
    </source>
</reference>
<dbReference type="AlphaFoldDB" id="A0AAT9LBR7"/>
<dbReference type="GO" id="GO:0005524">
    <property type="term" value="F:ATP binding"/>
    <property type="evidence" value="ECO:0007669"/>
    <property type="project" value="UniProtKB-KW"/>
</dbReference>
<evidence type="ECO:0000256" key="4">
    <source>
        <dbReference type="ARBA" id="ARBA00022490"/>
    </source>
</evidence>
<dbReference type="PANTHER" id="PTHR33540:SF2">
    <property type="entry name" value="TRNA THREONYLCARBAMOYLADENOSINE BIOSYNTHESIS PROTEIN TSAE"/>
    <property type="match status" value="1"/>
</dbReference>
<dbReference type="Gene3D" id="3.40.50.300">
    <property type="entry name" value="P-loop containing nucleotide triphosphate hydrolases"/>
    <property type="match status" value="1"/>
</dbReference>
<keyword evidence="7" id="KW-0547">Nucleotide-binding</keyword>
<gene>
    <name evidence="11" type="primary">tsaE</name>
    <name evidence="11" type="ORF">IMF26_07930</name>
</gene>
<sequence length="163" mass="17853">MREFEVLSESANETRFLGKRVGERLRGGEIFLLSGPLGVGKTTFVQGIAAGLGIEGKVKSPSFVLERIYEGRLRLRHCDFYRLSEGEINEAGLLDDPDGETVTVIEWAERAGTYPSFTVRVAFAFVPGSLDKRLMRLTVSSDEWGEIIGDILSGRSDPSGPGN</sequence>
<keyword evidence="8" id="KW-0067">ATP-binding</keyword>
<proteinExistence type="inferred from homology"/>
<evidence type="ECO:0000256" key="9">
    <source>
        <dbReference type="ARBA" id="ARBA00022842"/>
    </source>
</evidence>
<dbReference type="GO" id="GO:0002949">
    <property type="term" value="P:tRNA threonylcarbamoyladenosine modification"/>
    <property type="evidence" value="ECO:0007669"/>
    <property type="project" value="InterPro"/>
</dbReference>
<dbReference type="GO" id="GO:0005737">
    <property type="term" value="C:cytoplasm"/>
    <property type="evidence" value="ECO:0007669"/>
    <property type="project" value="UniProtKB-SubCell"/>
</dbReference>
<keyword evidence="9" id="KW-0460">Magnesium</keyword>
<dbReference type="GO" id="GO:0046872">
    <property type="term" value="F:metal ion binding"/>
    <property type="evidence" value="ECO:0007669"/>
    <property type="project" value="UniProtKB-KW"/>
</dbReference>